<gene>
    <name evidence="1" type="ORF">J2D77_14325</name>
</gene>
<dbReference type="AlphaFoldDB" id="A0A939HMJ6"/>
<comment type="caution">
    <text evidence="1">The sequence shown here is derived from an EMBL/GenBank/DDBJ whole genome shotgun (WGS) entry which is preliminary data.</text>
</comment>
<dbReference type="EMBL" id="JAFVMH010000009">
    <property type="protein sequence ID" value="MBO1326327.1"/>
    <property type="molecule type" value="Genomic_DNA"/>
</dbReference>
<name>A0A939HMJ6_9PROT</name>
<reference evidence="1" key="1">
    <citation type="submission" date="2021-03" db="EMBL/GenBank/DDBJ databases">
        <title>The complete genome sequence of Acetobacter sp. TBRC 12339.</title>
        <authorList>
            <person name="Charoenyingcharoen P."/>
            <person name="Yukphan P."/>
        </authorList>
    </citation>
    <scope>NUCLEOTIDE SEQUENCE</scope>
    <source>
        <strain evidence="1">TBRC 12339</strain>
    </source>
</reference>
<dbReference type="RefSeq" id="WP_207846991.1">
    <property type="nucleotide sequence ID" value="NZ_JAFVMH010000009.1"/>
</dbReference>
<organism evidence="1 2">
    <name type="scientific">Acetobacter garciniae</name>
    <dbReference type="NCBI Taxonomy" id="2817435"/>
    <lineage>
        <taxon>Bacteria</taxon>
        <taxon>Pseudomonadati</taxon>
        <taxon>Pseudomonadota</taxon>
        <taxon>Alphaproteobacteria</taxon>
        <taxon>Acetobacterales</taxon>
        <taxon>Acetobacteraceae</taxon>
        <taxon>Acetobacter</taxon>
    </lineage>
</organism>
<proteinExistence type="predicted"/>
<dbReference type="Proteomes" id="UP000664073">
    <property type="component" value="Unassembled WGS sequence"/>
</dbReference>
<protein>
    <submittedName>
        <fullName evidence="1">Uncharacterized protein</fullName>
    </submittedName>
</protein>
<evidence type="ECO:0000313" key="1">
    <source>
        <dbReference type="EMBL" id="MBO1326327.1"/>
    </source>
</evidence>
<sequence>MDKIFFPDTDFNRIFEEKMQPKFDTSDVVKWYNKLVIVDVSRDNENDNRISSFDIYRLGEDKGGNREWREMESILEREMLECLIDEWDVKTGKVVGEKIKFGAKVETEVRVKENGSNYPLSSMGRS</sequence>
<evidence type="ECO:0000313" key="2">
    <source>
        <dbReference type="Proteomes" id="UP000664073"/>
    </source>
</evidence>
<accession>A0A939HMJ6</accession>
<keyword evidence="2" id="KW-1185">Reference proteome</keyword>